<accession>A0A2H5Y8Q5</accession>
<dbReference type="AlphaFoldDB" id="A0A2H5Y8Q5"/>
<dbReference type="SUPFAM" id="SSF52980">
    <property type="entry name" value="Restriction endonuclease-like"/>
    <property type="match status" value="1"/>
</dbReference>
<protein>
    <recommendedName>
        <fullName evidence="1">Putative restriction endonuclease domain-containing protein</fullName>
    </recommendedName>
</protein>
<organism evidence="2 3">
    <name type="scientific">Candidatus Thermoflexus japonica</name>
    <dbReference type="NCBI Taxonomy" id="2035417"/>
    <lineage>
        <taxon>Bacteria</taxon>
        <taxon>Bacillati</taxon>
        <taxon>Chloroflexota</taxon>
        <taxon>Thermoflexia</taxon>
        <taxon>Thermoflexales</taxon>
        <taxon>Thermoflexaceae</taxon>
        <taxon>Thermoflexus</taxon>
    </lineage>
</organism>
<dbReference type="EMBL" id="BEHY01000068">
    <property type="protein sequence ID" value="GBD09791.1"/>
    <property type="molecule type" value="Genomic_DNA"/>
</dbReference>
<evidence type="ECO:0000313" key="3">
    <source>
        <dbReference type="Proteomes" id="UP000236642"/>
    </source>
</evidence>
<evidence type="ECO:0000259" key="1">
    <source>
        <dbReference type="Pfam" id="PF05685"/>
    </source>
</evidence>
<comment type="caution">
    <text evidence="2">The sequence shown here is derived from an EMBL/GenBank/DDBJ whole genome shotgun (WGS) entry which is preliminary data.</text>
</comment>
<feature type="domain" description="Putative restriction endonuclease" evidence="1">
    <location>
        <begin position="23"/>
        <end position="192"/>
    </location>
</feature>
<dbReference type="PANTHER" id="PTHR34107:SF4">
    <property type="entry name" value="SLL1222 PROTEIN"/>
    <property type="match status" value="1"/>
</dbReference>
<dbReference type="CDD" id="cd06260">
    <property type="entry name" value="DUF820-like"/>
    <property type="match status" value="1"/>
</dbReference>
<dbReference type="Pfam" id="PF05685">
    <property type="entry name" value="Uma2"/>
    <property type="match status" value="1"/>
</dbReference>
<name>A0A2H5Y8Q5_9CHLR</name>
<reference evidence="3" key="1">
    <citation type="submission" date="2017-09" db="EMBL/GenBank/DDBJ databases">
        <title>Metaegenomics of thermophilic ammonia-oxidizing enrichment culture.</title>
        <authorList>
            <person name="Kato S."/>
            <person name="Suzuki K."/>
        </authorList>
    </citation>
    <scope>NUCLEOTIDE SEQUENCE [LARGE SCALE GENOMIC DNA]</scope>
</reference>
<dbReference type="InterPro" id="IPR012296">
    <property type="entry name" value="Nuclease_put_TT1808"/>
</dbReference>
<dbReference type="PANTHER" id="PTHR34107">
    <property type="entry name" value="SLL0198 PROTEIN-RELATED"/>
    <property type="match status" value="1"/>
</dbReference>
<dbReference type="InterPro" id="IPR008538">
    <property type="entry name" value="Uma2"/>
</dbReference>
<dbReference type="Proteomes" id="UP000236642">
    <property type="component" value="Unassembled WGS sequence"/>
</dbReference>
<evidence type="ECO:0000313" key="2">
    <source>
        <dbReference type="EMBL" id="GBD09791.1"/>
    </source>
</evidence>
<gene>
    <name evidence="2" type="ORF">HRbin22_02052</name>
</gene>
<proteinExistence type="predicted"/>
<dbReference type="InterPro" id="IPR011335">
    <property type="entry name" value="Restrct_endonuc-II-like"/>
</dbReference>
<dbReference type="Gene3D" id="3.90.1570.10">
    <property type="entry name" value="tt1808, chain A"/>
    <property type="match status" value="1"/>
</dbReference>
<sequence>MGPVRTPVKQVPPEKERLRMSYEEFLAWADEDVHAEWVNGEVIIHVPPKDIHQNLVRFLAVLLDLYVQFFRLGQLRFAPFEMKLAPDGPSRQPDILFVAKEHLERLTEDRLIGPADLVVEVVSADSVRRDLVEKFSEYERYGVREYWLVDSRPGRRGAEFWVRDEEGRFQAADVGEEGVYRSTVVPGFWLRLAWLQADPLPDPLLTFAEMVGFPPEAMAALRDLAAKGPRAVGAEASRQ</sequence>